<name>A0ABS6G3F8_9FIRM</name>
<keyword evidence="5" id="KW-1185">Reference proteome</keyword>
<accession>A0ABS6G3F8</accession>
<reference evidence="4 5" key="1">
    <citation type="submission" date="2021-06" db="EMBL/GenBank/DDBJ databases">
        <authorList>
            <person name="Sun Q."/>
            <person name="Li D."/>
        </authorList>
    </citation>
    <scope>NUCLEOTIDE SEQUENCE [LARGE SCALE GENOMIC DNA]</scope>
    <source>
        <strain evidence="4 5">MSJ-5</strain>
    </source>
</reference>
<feature type="transmembrane region" description="Helical" evidence="1">
    <location>
        <begin position="12"/>
        <end position="30"/>
    </location>
</feature>
<keyword evidence="1" id="KW-1133">Transmembrane helix</keyword>
<dbReference type="CDD" id="cd00077">
    <property type="entry name" value="HDc"/>
    <property type="match status" value="1"/>
</dbReference>
<dbReference type="PANTHER" id="PTHR43155">
    <property type="entry name" value="CYCLIC DI-GMP PHOSPHODIESTERASE PA4108-RELATED"/>
    <property type="match status" value="1"/>
</dbReference>
<dbReference type="Pfam" id="PF20972">
    <property type="entry name" value="MASE9"/>
    <property type="match status" value="1"/>
</dbReference>
<proteinExistence type="predicted"/>
<dbReference type="PROSITE" id="PS51832">
    <property type="entry name" value="HD_GYP"/>
    <property type="match status" value="1"/>
</dbReference>
<dbReference type="InterPro" id="IPR006675">
    <property type="entry name" value="HDIG_dom"/>
</dbReference>
<evidence type="ECO:0000313" key="4">
    <source>
        <dbReference type="EMBL" id="MBU5676699.1"/>
    </source>
</evidence>
<dbReference type="InterPro" id="IPR037522">
    <property type="entry name" value="HD_GYP_dom"/>
</dbReference>
<gene>
    <name evidence="4" type="ORF">KQI88_09730</name>
</gene>
<dbReference type="Pfam" id="PF13487">
    <property type="entry name" value="HD_5"/>
    <property type="match status" value="1"/>
</dbReference>
<dbReference type="InterPro" id="IPR006674">
    <property type="entry name" value="HD_domain"/>
</dbReference>
<dbReference type="RefSeq" id="WP_216416790.1">
    <property type="nucleotide sequence ID" value="NZ_JAHLQK010000003.1"/>
</dbReference>
<feature type="transmembrane region" description="Helical" evidence="1">
    <location>
        <begin position="142"/>
        <end position="165"/>
    </location>
</feature>
<dbReference type="NCBIfam" id="TIGR00277">
    <property type="entry name" value="HDIG"/>
    <property type="match status" value="1"/>
</dbReference>
<dbReference type="SMART" id="SM00471">
    <property type="entry name" value="HDc"/>
    <property type="match status" value="1"/>
</dbReference>
<sequence length="437" mass="48818">MKSLPINLKKYILIIMGLSILLLFVMVHLYSIPDYSIFIILTILSILVESLIVPVPIGAAVSVGFAVGFTAMIIVGPLGAAISSSIGVMLRCVTLPNGSKMHIGNTPLYKVLFNGAQIFISIGLTSTVYYMLTGNTFADINFYRNIIPLLVSICVHVLLNTIIMTKLLSMINNQSFKSMFIKNIKWLLPNCFIIASLGIFLSILYLNYGTAIMLLFFGPLLLARHSFKLYLEMKQVYIETVYALTKAVEAKDKYTNGHSQRVAEYAEKLSDKMKLGDKRIETLKTAALLHDVGKIGIMDNILNKPEKLTDEEFEVIKKHPEIGVEILSSVDFLKEIREIILNHHEKYDGTGYPSGLKGDEVPIEAYILSIADAFDAMTSDRSYRKGMTVEKAINIIEKDAGTHFHPLVAEQFIELIKKEVEEQENVQSKVLKVQSAN</sequence>
<feature type="domain" description="HD" evidence="2">
    <location>
        <begin position="255"/>
        <end position="377"/>
    </location>
</feature>
<protein>
    <submittedName>
        <fullName evidence="4">HD-GYP domain-containing protein</fullName>
    </submittedName>
</protein>
<feature type="domain" description="HD-GYP" evidence="3">
    <location>
        <begin position="233"/>
        <end position="428"/>
    </location>
</feature>
<feature type="transmembrane region" description="Helical" evidence="1">
    <location>
        <begin position="63"/>
        <end position="90"/>
    </location>
</feature>
<feature type="transmembrane region" description="Helical" evidence="1">
    <location>
        <begin position="111"/>
        <end position="130"/>
    </location>
</feature>
<evidence type="ECO:0000259" key="2">
    <source>
        <dbReference type="PROSITE" id="PS51831"/>
    </source>
</evidence>
<dbReference type="InterPro" id="IPR048430">
    <property type="entry name" value="MASE9"/>
</dbReference>
<dbReference type="Proteomes" id="UP000779508">
    <property type="component" value="Unassembled WGS sequence"/>
</dbReference>
<feature type="transmembrane region" description="Helical" evidence="1">
    <location>
        <begin position="186"/>
        <end position="205"/>
    </location>
</feature>
<evidence type="ECO:0000256" key="1">
    <source>
        <dbReference type="SAM" id="Phobius"/>
    </source>
</evidence>
<evidence type="ECO:0000313" key="5">
    <source>
        <dbReference type="Proteomes" id="UP000779508"/>
    </source>
</evidence>
<feature type="transmembrane region" description="Helical" evidence="1">
    <location>
        <begin position="37"/>
        <end position="57"/>
    </location>
</feature>
<dbReference type="PANTHER" id="PTHR43155:SF2">
    <property type="entry name" value="CYCLIC DI-GMP PHOSPHODIESTERASE PA4108"/>
    <property type="match status" value="1"/>
</dbReference>
<dbReference type="EMBL" id="JAHLQK010000003">
    <property type="protein sequence ID" value="MBU5676699.1"/>
    <property type="molecule type" value="Genomic_DNA"/>
</dbReference>
<dbReference type="PROSITE" id="PS51831">
    <property type="entry name" value="HD"/>
    <property type="match status" value="1"/>
</dbReference>
<keyword evidence="1" id="KW-0472">Membrane</keyword>
<organism evidence="4 5">
    <name type="scientific">Alkaliphilus flagellatus</name>
    <dbReference type="NCBI Taxonomy" id="2841507"/>
    <lineage>
        <taxon>Bacteria</taxon>
        <taxon>Bacillati</taxon>
        <taxon>Bacillota</taxon>
        <taxon>Clostridia</taxon>
        <taxon>Peptostreptococcales</taxon>
        <taxon>Natronincolaceae</taxon>
        <taxon>Alkaliphilus</taxon>
    </lineage>
</organism>
<keyword evidence="1" id="KW-0812">Transmembrane</keyword>
<dbReference type="InterPro" id="IPR003607">
    <property type="entry name" value="HD/PDEase_dom"/>
</dbReference>
<comment type="caution">
    <text evidence="4">The sequence shown here is derived from an EMBL/GenBank/DDBJ whole genome shotgun (WGS) entry which is preliminary data.</text>
</comment>
<evidence type="ECO:0000259" key="3">
    <source>
        <dbReference type="PROSITE" id="PS51832"/>
    </source>
</evidence>